<accession>A0A0R1Q9Z3</accession>
<dbReference type="AlphaFoldDB" id="A0A0R1Q9Z3"/>
<keyword evidence="3" id="KW-1185">Reference proteome</keyword>
<dbReference type="EMBL" id="AZEU01000253">
    <property type="protein sequence ID" value="KRL41209.1"/>
    <property type="molecule type" value="Genomic_DNA"/>
</dbReference>
<sequence length="105" mass="11383">MIIAAIIAFGLLGIFTLCIVITLVVIACGGDERRRMIVDKAASTTLNLVVVVQVLLAVIHLLQGQNILTMNDTNTFSMLTTVAFFFVIGCGITVANIKPEKKRFD</sequence>
<keyword evidence="1" id="KW-0472">Membrane</keyword>
<protein>
    <submittedName>
        <fullName evidence="2">Uncharacterized protein</fullName>
    </submittedName>
</protein>
<feature type="transmembrane region" description="Helical" evidence="1">
    <location>
        <begin position="6"/>
        <end position="29"/>
    </location>
</feature>
<dbReference type="Proteomes" id="UP000051790">
    <property type="component" value="Unassembled WGS sequence"/>
</dbReference>
<organism evidence="2 3">
    <name type="scientific">Lacticaseibacillus manihotivorans DSM 13343 = JCM 12514</name>
    <dbReference type="NCBI Taxonomy" id="1423769"/>
    <lineage>
        <taxon>Bacteria</taxon>
        <taxon>Bacillati</taxon>
        <taxon>Bacillota</taxon>
        <taxon>Bacilli</taxon>
        <taxon>Lactobacillales</taxon>
        <taxon>Lactobacillaceae</taxon>
        <taxon>Lacticaseibacillus</taxon>
    </lineage>
</organism>
<feature type="transmembrane region" description="Helical" evidence="1">
    <location>
        <begin position="41"/>
        <end position="63"/>
    </location>
</feature>
<reference evidence="2 3" key="1">
    <citation type="journal article" date="2015" name="Genome Announc.">
        <title>Expanding the biotechnology potential of lactobacilli through comparative genomics of 213 strains and associated genera.</title>
        <authorList>
            <person name="Sun Z."/>
            <person name="Harris H.M."/>
            <person name="McCann A."/>
            <person name="Guo C."/>
            <person name="Argimon S."/>
            <person name="Zhang W."/>
            <person name="Yang X."/>
            <person name="Jeffery I.B."/>
            <person name="Cooney J.C."/>
            <person name="Kagawa T.F."/>
            <person name="Liu W."/>
            <person name="Song Y."/>
            <person name="Salvetti E."/>
            <person name="Wrobel A."/>
            <person name="Rasinkangas P."/>
            <person name="Parkhill J."/>
            <person name="Rea M.C."/>
            <person name="O'Sullivan O."/>
            <person name="Ritari J."/>
            <person name="Douillard F.P."/>
            <person name="Paul Ross R."/>
            <person name="Yang R."/>
            <person name="Briner A.E."/>
            <person name="Felis G.E."/>
            <person name="de Vos W.M."/>
            <person name="Barrangou R."/>
            <person name="Klaenhammer T.R."/>
            <person name="Caufield P.W."/>
            <person name="Cui Y."/>
            <person name="Zhang H."/>
            <person name="O'Toole P.W."/>
        </authorList>
    </citation>
    <scope>NUCLEOTIDE SEQUENCE [LARGE SCALE GENOMIC DNA]</scope>
    <source>
        <strain evidence="2 3">DSM 13343</strain>
    </source>
</reference>
<evidence type="ECO:0000313" key="2">
    <source>
        <dbReference type="EMBL" id="KRL41209.1"/>
    </source>
</evidence>
<dbReference type="PATRIC" id="fig|1423769.4.peg.2363"/>
<comment type="caution">
    <text evidence="2">The sequence shown here is derived from an EMBL/GenBank/DDBJ whole genome shotgun (WGS) entry which is preliminary data.</text>
</comment>
<name>A0A0R1Q9Z3_9LACO</name>
<feature type="transmembrane region" description="Helical" evidence="1">
    <location>
        <begin position="75"/>
        <end position="97"/>
    </location>
</feature>
<gene>
    <name evidence="2" type="ORF">FD01_GL002196</name>
</gene>
<keyword evidence="1" id="KW-0812">Transmembrane</keyword>
<dbReference type="RefSeq" id="WP_054716186.1">
    <property type="nucleotide sequence ID" value="NZ_AZEU01000253.1"/>
</dbReference>
<evidence type="ECO:0000313" key="3">
    <source>
        <dbReference type="Proteomes" id="UP000051790"/>
    </source>
</evidence>
<dbReference type="OrthoDB" id="2339859at2"/>
<evidence type="ECO:0000256" key="1">
    <source>
        <dbReference type="SAM" id="Phobius"/>
    </source>
</evidence>
<keyword evidence="1" id="KW-1133">Transmembrane helix</keyword>
<proteinExistence type="predicted"/>